<feature type="compositionally biased region" description="Basic and acidic residues" evidence="4">
    <location>
        <begin position="297"/>
        <end position="306"/>
    </location>
</feature>
<proteinExistence type="predicted"/>
<sequence>MSRTVPDLHLLKPADLERLIRGMNPRPKDLRFSGRGFQDAATDTVHIMPSEMDQNSRNQRSGEVFVTAGENNRLIFKTSPSHVSQGCRYRRLKDGTKVHLHLCWHFWNSEGVSKEKDLMKALDKVVEILKDLDAQHVHKPSEENFELRRGGREPEPEADGHDREHGSGLRSERTKNLGREISKTKHSSHDVNIKPTRLLDALFENGDMEADADEEAHASKQEHVGTTPIPPKRKNLFQDMHSSNLPVTEKKSGQRVRNFERRKSSKPRLEECGDVENGPNIRDTQCERHRQKKLVREREVKKEYSKHIRGPSRKIASESAMTDGKEKTHETPKRNAPSADKMKKPLHEADVDKHKEHIGRTDFDSPRERERLQSCQNLQTQQHCSVNHDDDMDEGNDSEIDTDSPVHDLMGRISGRRETRKNSKRHQSAYENCTPASDTKRSRTNTPHSKNAERGGSSREGMSVNSFETNKFISPTFDETPSIKPQVGLVGKGKKKVTFQCDTPPAMNQVKKGDLSFPEVDKVFKSPGYTSMDDRGKVMTILEQFGYLENCFRSAKEIGDVRLSELTCARRLRADLKAGEYLKRRGFCFYDGSSVVGTIPGVCVGQTFSCREELVILSIHRVQQAGIDYIPASKSHFRDAAGNQLAVAVSVVSSGGYKDDEDNDAATLTYSGQGGCSNRTHNSRPSKVQDQNQELVRGNLAMVNSYELHIPIRVVRSFVRDKTQKKIYYYDGLYDVTKYYEETGSSGFKVWKFQMVKQLGQPEVPHAFSSDQTPDAVKPVHSLWFGVYEDNG</sequence>
<evidence type="ECO:0000256" key="1">
    <source>
        <dbReference type="ARBA" id="ARBA00004286"/>
    </source>
</evidence>
<dbReference type="PANTHER" id="PTHR45660">
    <property type="entry name" value="HISTONE-LYSINE N-METHYLTRANSFERASE SETMAR"/>
    <property type="match status" value="1"/>
</dbReference>
<dbReference type="SMART" id="SM00466">
    <property type="entry name" value="SRA"/>
    <property type="match status" value="1"/>
</dbReference>
<dbReference type="PANTHER" id="PTHR45660:SF13">
    <property type="entry name" value="HISTONE-LYSINE N-METHYLTRANSFERASE SETMAR"/>
    <property type="match status" value="1"/>
</dbReference>
<feature type="compositionally biased region" description="Basic and acidic residues" evidence="4">
    <location>
        <begin position="248"/>
        <end position="271"/>
    </location>
</feature>
<evidence type="ECO:0000259" key="5">
    <source>
        <dbReference type="PROSITE" id="PS51015"/>
    </source>
</evidence>
<organism evidence="6 7">
    <name type="scientific">Marchantia polymorpha subsp. ruderalis</name>
    <dbReference type="NCBI Taxonomy" id="1480154"/>
    <lineage>
        <taxon>Eukaryota</taxon>
        <taxon>Viridiplantae</taxon>
        <taxon>Streptophyta</taxon>
        <taxon>Embryophyta</taxon>
        <taxon>Marchantiophyta</taxon>
        <taxon>Marchantiopsida</taxon>
        <taxon>Marchantiidae</taxon>
        <taxon>Marchantiales</taxon>
        <taxon>Marchantiaceae</taxon>
        <taxon>Marchantia</taxon>
    </lineage>
</organism>
<feature type="compositionally biased region" description="Basic and acidic residues" evidence="4">
    <location>
        <begin position="404"/>
        <end position="421"/>
    </location>
</feature>
<dbReference type="SUPFAM" id="SSF88697">
    <property type="entry name" value="PUA domain-like"/>
    <property type="match status" value="1"/>
</dbReference>
<keyword evidence="7" id="KW-1185">Reference proteome</keyword>
<keyword evidence="2 3" id="KW-0539">Nucleus</keyword>
<feature type="region of interest" description="Disordered" evidence="4">
    <location>
        <begin position="211"/>
        <end position="276"/>
    </location>
</feature>
<comment type="caution">
    <text evidence="6">The sequence shown here is derived from an EMBL/GenBank/DDBJ whole genome shotgun (WGS) entry which is preliminary data.</text>
</comment>
<accession>A0A176WCV9</accession>
<feature type="compositionally biased region" description="Acidic residues" evidence="4">
    <location>
        <begin position="390"/>
        <end position="402"/>
    </location>
</feature>
<dbReference type="InterPro" id="IPR015947">
    <property type="entry name" value="PUA-like_sf"/>
</dbReference>
<dbReference type="GO" id="GO:0005694">
    <property type="term" value="C:chromosome"/>
    <property type="evidence" value="ECO:0007669"/>
    <property type="project" value="UniProtKB-SubCell"/>
</dbReference>
<dbReference type="PROSITE" id="PS51015">
    <property type="entry name" value="YDG"/>
    <property type="match status" value="1"/>
</dbReference>
<dbReference type="EMBL" id="LVLJ01001310">
    <property type="protein sequence ID" value="OAE30503.1"/>
    <property type="molecule type" value="Genomic_DNA"/>
</dbReference>
<comment type="subcellular location">
    <subcellularLocation>
        <location evidence="1">Chromosome</location>
    </subcellularLocation>
    <subcellularLocation>
        <location evidence="3">Nucleus</location>
    </subcellularLocation>
</comment>
<feature type="compositionally biased region" description="Polar residues" evidence="4">
    <location>
        <begin position="373"/>
        <end position="385"/>
    </location>
</feature>
<dbReference type="InterPro" id="IPR003105">
    <property type="entry name" value="SRA_YDG"/>
</dbReference>
<dbReference type="Gene3D" id="2.30.280.10">
    <property type="entry name" value="SRA-YDG"/>
    <property type="match status" value="1"/>
</dbReference>
<evidence type="ECO:0000256" key="2">
    <source>
        <dbReference type="ARBA" id="ARBA00023242"/>
    </source>
</evidence>
<feature type="compositionally biased region" description="Basic and acidic residues" evidence="4">
    <location>
        <begin position="340"/>
        <end position="372"/>
    </location>
</feature>
<evidence type="ECO:0000256" key="4">
    <source>
        <dbReference type="SAM" id="MobiDB-lite"/>
    </source>
</evidence>
<name>A0A176WCV9_MARPO</name>
<dbReference type="Pfam" id="PF02182">
    <property type="entry name" value="SAD_SRA"/>
    <property type="match status" value="1"/>
</dbReference>
<evidence type="ECO:0000256" key="3">
    <source>
        <dbReference type="PROSITE-ProRule" id="PRU00358"/>
    </source>
</evidence>
<feature type="region of interest" description="Disordered" evidence="4">
    <location>
        <begin position="137"/>
        <end position="191"/>
    </location>
</feature>
<dbReference type="GO" id="GO:0003690">
    <property type="term" value="F:double-stranded DNA binding"/>
    <property type="evidence" value="ECO:0007669"/>
    <property type="project" value="TreeGrafter"/>
</dbReference>
<protein>
    <recommendedName>
        <fullName evidence="5">YDG domain-containing protein</fullName>
    </recommendedName>
</protein>
<dbReference type="AlphaFoldDB" id="A0A176WCV9"/>
<dbReference type="GO" id="GO:0005634">
    <property type="term" value="C:nucleus"/>
    <property type="evidence" value="ECO:0007669"/>
    <property type="project" value="UniProtKB-SubCell"/>
</dbReference>
<dbReference type="Proteomes" id="UP000077202">
    <property type="component" value="Unassembled WGS sequence"/>
</dbReference>
<feature type="region of interest" description="Disordered" evidence="4">
    <location>
        <begin position="297"/>
        <end position="464"/>
    </location>
</feature>
<reference evidence="6" key="1">
    <citation type="submission" date="2016-03" db="EMBL/GenBank/DDBJ databases">
        <title>Mechanisms controlling the formation of the plant cell surface in tip-growing cells are functionally conserved among land plants.</title>
        <authorList>
            <person name="Honkanen S."/>
            <person name="Jones V.A."/>
            <person name="Morieri G."/>
            <person name="Champion C."/>
            <person name="Hetherington A.J."/>
            <person name="Kelly S."/>
            <person name="Saint-Marcoux D."/>
            <person name="Proust H."/>
            <person name="Prescott H."/>
            <person name="Dolan L."/>
        </authorList>
    </citation>
    <scope>NUCLEOTIDE SEQUENCE [LARGE SCALE GENOMIC DNA]</scope>
    <source>
        <tissue evidence="6">Whole gametophyte</tissue>
    </source>
</reference>
<evidence type="ECO:0000313" key="7">
    <source>
        <dbReference type="Proteomes" id="UP000077202"/>
    </source>
</evidence>
<dbReference type="GO" id="GO:0042054">
    <property type="term" value="F:histone methyltransferase activity"/>
    <property type="evidence" value="ECO:0007669"/>
    <property type="project" value="TreeGrafter"/>
</dbReference>
<feature type="compositionally biased region" description="Basic and acidic residues" evidence="4">
    <location>
        <begin position="323"/>
        <end position="333"/>
    </location>
</feature>
<dbReference type="InterPro" id="IPR036987">
    <property type="entry name" value="SRA-YDG_sf"/>
</dbReference>
<evidence type="ECO:0000313" key="6">
    <source>
        <dbReference type="EMBL" id="OAE30503.1"/>
    </source>
</evidence>
<dbReference type="InterPro" id="IPR051357">
    <property type="entry name" value="H3K9_HMTase_SUVAR3-9"/>
</dbReference>
<feature type="domain" description="YDG" evidence="5">
    <location>
        <begin position="597"/>
        <end position="757"/>
    </location>
</feature>
<gene>
    <name evidence="6" type="ORF">AXG93_3575s1060</name>
</gene>